<dbReference type="AlphaFoldDB" id="A0A177N6P5"/>
<protein>
    <submittedName>
        <fullName evidence="2">Sulfotransferase</fullName>
    </submittedName>
</protein>
<sequence length="506" mass="57306">MRLGQAAIQNKNLPEAIIYFSQALKESPKDPQILACLGQAFCWQGNLDEGLVYLRQSGQVLAKKARKSRDVKLVVDLADQLQHWNDYPGSAELCKQATQINPQYARGFQLLALSHLRLNQKKPALAAGKQALKLAPDSAMLNILVATLEITNGQSESARQKLEKALQNPLLTPEEKFRAHKELARVLDKLGLYEQVFSHLHAAGEVSPRLPEVQRQDVAMVPGMLETYKAEFDSELLGRWANTTFPADQPAPVFLLGFMRTGTTLTQEVLAAHPTVFVADETDLIMSVVQELKRMFNQRGSVPDMLRQLDLDGVLHLRTFYWQRTKALFGDKIAGKLFLDKTTMNSIDIGLINCLFPDAKLVFLLRDPRDVCLSCFMQTMIPTPSTVHLLTWQNTARFYAQIMDWWAVVKPKLNMQFIEFRYEDAVFEFEPAFRKVFDFLGLTWDPKVADFHKNVAGKVIASPSFSQVAQPLYSSSVGRWQHYAQEYEAIAETLKPYLDAYGYQNS</sequence>
<gene>
    <name evidence="2" type="ORF">A1359_12005</name>
</gene>
<dbReference type="InterPro" id="IPR019734">
    <property type="entry name" value="TPR_rpt"/>
</dbReference>
<dbReference type="SMART" id="SM00028">
    <property type="entry name" value="TPR"/>
    <property type="match status" value="5"/>
</dbReference>
<dbReference type="SUPFAM" id="SSF48452">
    <property type="entry name" value="TPR-like"/>
    <property type="match status" value="1"/>
</dbReference>
<evidence type="ECO:0000256" key="1">
    <source>
        <dbReference type="ARBA" id="ARBA00022679"/>
    </source>
</evidence>
<dbReference type="Gene3D" id="1.25.40.10">
    <property type="entry name" value="Tetratricopeptide repeat domain"/>
    <property type="match status" value="1"/>
</dbReference>
<dbReference type="Pfam" id="PF13469">
    <property type="entry name" value="Sulfotransfer_3"/>
    <property type="match status" value="1"/>
</dbReference>
<dbReference type="InterPro" id="IPR011990">
    <property type="entry name" value="TPR-like_helical_dom_sf"/>
</dbReference>
<accession>A0A177N6P5</accession>
<keyword evidence="3" id="KW-1185">Reference proteome</keyword>
<dbReference type="GO" id="GO:0008476">
    <property type="term" value="F:protein-tyrosine sulfotransferase activity"/>
    <property type="evidence" value="ECO:0007669"/>
    <property type="project" value="InterPro"/>
</dbReference>
<dbReference type="PANTHER" id="PTHR12788:SF10">
    <property type="entry name" value="PROTEIN-TYROSINE SULFOTRANSFERASE"/>
    <property type="match status" value="1"/>
</dbReference>
<dbReference type="SUPFAM" id="SSF52540">
    <property type="entry name" value="P-loop containing nucleoside triphosphate hydrolases"/>
    <property type="match status" value="1"/>
</dbReference>
<dbReference type="Proteomes" id="UP000078476">
    <property type="component" value="Unassembled WGS sequence"/>
</dbReference>
<organism evidence="2 3">
    <name type="scientific">Methylomonas lenta</name>
    <dbReference type="NCBI Taxonomy" id="980561"/>
    <lineage>
        <taxon>Bacteria</taxon>
        <taxon>Pseudomonadati</taxon>
        <taxon>Pseudomonadota</taxon>
        <taxon>Gammaproteobacteria</taxon>
        <taxon>Methylococcales</taxon>
        <taxon>Methylococcaceae</taxon>
        <taxon>Methylomonas</taxon>
    </lineage>
</organism>
<evidence type="ECO:0000313" key="2">
    <source>
        <dbReference type="EMBL" id="OAI13657.1"/>
    </source>
</evidence>
<evidence type="ECO:0000313" key="3">
    <source>
        <dbReference type="Proteomes" id="UP000078476"/>
    </source>
</evidence>
<dbReference type="Pfam" id="PF13432">
    <property type="entry name" value="TPR_16"/>
    <property type="match status" value="1"/>
</dbReference>
<dbReference type="InterPro" id="IPR027417">
    <property type="entry name" value="P-loop_NTPase"/>
</dbReference>
<dbReference type="Gene3D" id="3.40.50.300">
    <property type="entry name" value="P-loop containing nucleotide triphosphate hydrolases"/>
    <property type="match status" value="1"/>
</dbReference>
<dbReference type="STRING" id="980561.A1359_12005"/>
<dbReference type="InterPro" id="IPR026634">
    <property type="entry name" value="TPST-like"/>
</dbReference>
<dbReference type="PANTHER" id="PTHR12788">
    <property type="entry name" value="PROTEIN-TYROSINE SULFOTRANSFERASE 2"/>
    <property type="match status" value="1"/>
</dbReference>
<name>A0A177N6P5_9GAMM</name>
<proteinExistence type="predicted"/>
<comment type="caution">
    <text evidence="2">The sequence shown here is derived from an EMBL/GenBank/DDBJ whole genome shotgun (WGS) entry which is preliminary data.</text>
</comment>
<reference evidence="2 3" key="1">
    <citation type="submission" date="2016-03" db="EMBL/GenBank/DDBJ databases">
        <authorList>
            <person name="Ploux O."/>
        </authorList>
    </citation>
    <scope>NUCLEOTIDE SEQUENCE [LARGE SCALE GENOMIC DNA]</scope>
    <source>
        <strain evidence="2 3">R-45370</strain>
    </source>
</reference>
<dbReference type="OrthoDB" id="9815894at2"/>
<keyword evidence="1 2" id="KW-0808">Transferase</keyword>
<dbReference type="EMBL" id="LUUI01000117">
    <property type="protein sequence ID" value="OAI13657.1"/>
    <property type="molecule type" value="Genomic_DNA"/>
</dbReference>